<keyword evidence="8 11" id="KW-0819">tRNA processing</keyword>
<evidence type="ECO:0000256" key="11">
    <source>
        <dbReference type="RuleBase" id="RU368004"/>
    </source>
</evidence>
<dbReference type="InterPro" id="IPR000571">
    <property type="entry name" value="Znf_CCCH"/>
</dbReference>
<feature type="domain" description="C3H1-type" evidence="12">
    <location>
        <begin position="595"/>
        <end position="625"/>
    </location>
</feature>
<comment type="function">
    <text evidence="1">Probable adenosyl-L-methionine (AdoMet)-dependent tRNA (uracil-O(2)-)-methyltransferase.</text>
</comment>
<evidence type="ECO:0000259" key="12">
    <source>
        <dbReference type="PROSITE" id="PS50103"/>
    </source>
</evidence>
<dbReference type="PANTHER" id="PTHR21210:SF0">
    <property type="entry name" value="TRNA (URACIL-O(2)-)-METHYLTRANSFERASE-RELATED"/>
    <property type="match status" value="1"/>
</dbReference>
<dbReference type="GO" id="GO:0141101">
    <property type="term" value="F:tRNA(Ser) (uridine(44)-2'-O-)-methyltransferase activity"/>
    <property type="evidence" value="ECO:0007669"/>
    <property type="project" value="UniProtKB-EC"/>
</dbReference>
<evidence type="ECO:0000313" key="13">
    <source>
        <dbReference type="EMBL" id="KAJ7329798.1"/>
    </source>
</evidence>
<dbReference type="OrthoDB" id="10047021at2759"/>
<comment type="similarity">
    <text evidence="3 11">Belongs to the TRM44 family.</text>
</comment>
<dbReference type="InterPro" id="IPR011671">
    <property type="entry name" value="tRNA_uracil_MeTrfase"/>
</dbReference>
<name>A0A9Q0XUY3_9SAUR</name>
<sequence length="654" mass="74315">MEVLARAALRDPQRLLPGSFWAAVGAWLEKPHVANKRLSGARLTESPRGSRPGGMEAAWEALGSSELRHLLGLEGPGHQAPLEVALRTLLPKSSPPAPAHEMVLKDIVNGTVTFLPLEETQEGKYKVKICNVYQIQLLCTQDKEWSISILLSSPENYISDGILYPKTTWLGSELLSKLAKWSTEIMKREFKSTLSLISVARYSKIYQDLKEKYKKIVKVWPEVTNPEKFVYEDVAIATYLLILWEDERAERGLLKKQSFVDLGCGNGLLVHILSNEGHPGKGIDVRRRKIWDMYGSQTCLEENAVSPNNLYPEVDWLIGNHSDELTPWIPVIAARSSYSCRYFLLPCCFFDFHGKYNRRQSKKTQYREYIDYITEVGHVCGFNVEEDCLRIPSTKRVCLIGKSRTYLMTQEALLDEQRARYITGRQSFNKTASEKRDGLHQIDGFLIATDTTALIGDEEVPQKTDVENVLMSGFLPRGKEQMRNCTSLPQDFVNKVVLRVVQLLLSGSKESPPENTTKWNRGESLTLGEIAEHLDKKTLKTLKNEYGGLQTLLKNNHQVFEVLNGKVQIRDWREWKPPRKNKWHEQAQKRFPSGSFKTRLCWFHMHHPQGCPLVSEFCHYAHGTAELKAPLAVPKTNNVQQSSVASLTCCAQMG</sequence>
<dbReference type="Pfam" id="PF07757">
    <property type="entry name" value="AdoMet_MTase"/>
    <property type="match status" value="1"/>
</dbReference>
<dbReference type="GO" id="GO:0005737">
    <property type="term" value="C:cytoplasm"/>
    <property type="evidence" value="ECO:0007669"/>
    <property type="project" value="UniProtKB-SubCell"/>
</dbReference>
<dbReference type="PANTHER" id="PTHR21210">
    <property type="entry name" value="TRNA (URACIL-O(2)-)-METHYLTRANSFERASE-RELATED"/>
    <property type="match status" value="1"/>
</dbReference>
<evidence type="ECO:0000313" key="14">
    <source>
        <dbReference type="Proteomes" id="UP001142489"/>
    </source>
</evidence>
<organism evidence="13 14">
    <name type="scientific">Phrynocephalus forsythii</name>
    <dbReference type="NCBI Taxonomy" id="171643"/>
    <lineage>
        <taxon>Eukaryota</taxon>
        <taxon>Metazoa</taxon>
        <taxon>Chordata</taxon>
        <taxon>Craniata</taxon>
        <taxon>Vertebrata</taxon>
        <taxon>Euteleostomi</taxon>
        <taxon>Lepidosauria</taxon>
        <taxon>Squamata</taxon>
        <taxon>Bifurcata</taxon>
        <taxon>Unidentata</taxon>
        <taxon>Episquamata</taxon>
        <taxon>Toxicofera</taxon>
        <taxon>Iguania</taxon>
        <taxon>Acrodonta</taxon>
        <taxon>Agamidae</taxon>
        <taxon>Agaminae</taxon>
        <taxon>Phrynocephalus</taxon>
    </lineage>
</organism>
<keyword evidence="14" id="KW-1185">Reference proteome</keyword>
<evidence type="ECO:0000256" key="10">
    <source>
        <dbReference type="PROSITE-ProRule" id="PRU00723"/>
    </source>
</evidence>
<evidence type="ECO:0000256" key="6">
    <source>
        <dbReference type="ARBA" id="ARBA00022679"/>
    </source>
</evidence>
<dbReference type="InterPro" id="IPR029063">
    <property type="entry name" value="SAM-dependent_MTases_sf"/>
</dbReference>
<evidence type="ECO:0000256" key="8">
    <source>
        <dbReference type="ARBA" id="ARBA00022694"/>
    </source>
</evidence>
<keyword evidence="10" id="KW-0479">Metal-binding</keyword>
<proteinExistence type="inferred from homology"/>
<dbReference type="EC" id="2.1.1.211" evidence="11"/>
<keyword evidence="4 11" id="KW-0963">Cytoplasm</keyword>
<dbReference type="GO" id="GO:0030488">
    <property type="term" value="P:tRNA methylation"/>
    <property type="evidence" value="ECO:0007669"/>
    <property type="project" value="UniProtKB-UniRule"/>
</dbReference>
<keyword evidence="10" id="KW-0862">Zinc</keyword>
<comment type="subcellular location">
    <subcellularLocation>
        <location evidence="2 11">Cytoplasm</location>
    </subcellularLocation>
</comment>
<feature type="zinc finger region" description="C3H1-type" evidence="10">
    <location>
        <begin position="595"/>
        <end position="625"/>
    </location>
</feature>
<evidence type="ECO:0000256" key="2">
    <source>
        <dbReference type="ARBA" id="ARBA00004496"/>
    </source>
</evidence>
<comment type="catalytic activity">
    <reaction evidence="9 11">
        <text>uridine(44) in tRNA(Ser) + S-adenosyl-L-methionine = 2'-O-methyluridine(44) in tRNA(Ser) + S-adenosyl-L-homocysteine + H(+)</text>
        <dbReference type="Rhea" id="RHEA:43100"/>
        <dbReference type="Rhea" id="RHEA-COMP:10339"/>
        <dbReference type="Rhea" id="RHEA-COMP:10340"/>
        <dbReference type="ChEBI" id="CHEBI:15378"/>
        <dbReference type="ChEBI" id="CHEBI:57856"/>
        <dbReference type="ChEBI" id="CHEBI:59789"/>
        <dbReference type="ChEBI" id="CHEBI:65315"/>
        <dbReference type="ChEBI" id="CHEBI:74478"/>
        <dbReference type="EC" id="2.1.1.211"/>
    </reaction>
</comment>
<protein>
    <recommendedName>
        <fullName evidence="11">tRNA (uracil-O(2)-)-methyltransferase</fullName>
        <ecNumber evidence="11">2.1.1.211</ecNumber>
    </recommendedName>
</protein>
<dbReference type="SUPFAM" id="SSF53335">
    <property type="entry name" value="S-adenosyl-L-methionine-dependent methyltransferases"/>
    <property type="match status" value="1"/>
</dbReference>
<evidence type="ECO:0000256" key="3">
    <source>
        <dbReference type="ARBA" id="ARBA00009056"/>
    </source>
</evidence>
<dbReference type="GO" id="GO:0008270">
    <property type="term" value="F:zinc ion binding"/>
    <property type="evidence" value="ECO:0007669"/>
    <property type="project" value="UniProtKB-KW"/>
</dbReference>
<keyword evidence="5 11" id="KW-0489">Methyltransferase</keyword>
<evidence type="ECO:0000256" key="1">
    <source>
        <dbReference type="ARBA" id="ARBA00002778"/>
    </source>
</evidence>
<evidence type="ECO:0000256" key="4">
    <source>
        <dbReference type="ARBA" id="ARBA00022490"/>
    </source>
</evidence>
<dbReference type="EMBL" id="JAPFRF010000006">
    <property type="protein sequence ID" value="KAJ7329798.1"/>
    <property type="molecule type" value="Genomic_DNA"/>
</dbReference>
<comment type="function">
    <text evidence="11">Adenosyl-L-methionine (AdoMet)-dependent tRNA (uracil-O(2)-)-methyltransferase.</text>
</comment>
<reference evidence="13" key="1">
    <citation type="journal article" date="2023" name="DNA Res.">
        <title>Chromosome-level genome assembly of Phrynocephalus forsythii using third-generation DNA sequencing and Hi-C analysis.</title>
        <authorList>
            <person name="Qi Y."/>
            <person name="Zhao W."/>
            <person name="Zhao Y."/>
            <person name="Niu C."/>
            <person name="Cao S."/>
            <person name="Zhang Y."/>
        </authorList>
    </citation>
    <scope>NUCLEOTIDE SEQUENCE</scope>
    <source>
        <tissue evidence="13">Muscle</tissue>
    </source>
</reference>
<accession>A0A9Q0XUY3</accession>
<evidence type="ECO:0000256" key="9">
    <source>
        <dbReference type="ARBA" id="ARBA00047957"/>
    </source>
</evidence>
<keyword evidence="10" id="KW-0863">Zinc-finger</keyword>
<evidence type="ECO:0000256" key="5">
    <source>
        <dbReference type="ARBA" id="ARBA00022603"/>
    </source>
</evidence>
<dbReference type="Proteomes" id="UP001142489">
    <property type="component" value="Unassembled WGS sequence"/>
</dbReference>
<gene>
    <name evidence="13" type="ORF">JRQ81_015972</name>
</gene>
<keyword evidence="7 11" id="KW-0949">S-adenosyl-L-methionine</keyword>
<keyword evidence="6 11" id="KW-0808">Transferase</keyword>
<dbReference type="PROSITE" id="PS50103">
    <property type="entry name" value="ZF_C3H1"/>
    <property type="match status" value="1"/>
</dbReference>
<comment type="caution">
    <text evidence="13">The sequence shown here is derived from an EMBL/GenBank/DDBJ whole genome shotgun (WGS) entry which is preliminary data.</text>
</comment>
<evidence type="ECO:0000256" key="7">
    <source>
        <dbReference type="ARBA" id="ARBA00022691"/>
    </source>
</evidence>
<dbReference type="AlphaFoldDB" id="A0A9Q0XUY3"/>